<dbReference type="AlphaFoldDB" id="A0A6C0HFL1"/>
<evidence type="ECO:0000313" key="1">
    <source>
        <dbReference type="EMBL" id="QHT79401.1"/>
    </source>
</evidence>
<proteinExistence type="predicted"/>
<protein>
    <submittedName>
        <fullName evidence="1">Uncharacterized protein</fullName>
    </submittedName>
</protein>
<name>A0A6C0HFL1_9ZZZZ</name>
<dbReference type="EMBL" id="MN739949">
    <property type="protein sequence ID" value="QHT79401.1"/>
    <property type="molecule type" value="Genomic_DNA"/>
</dbReference>
<reference evidence="1" key="1">
    <citation type="journal article" date="2020" name="Nature">
        <title>Giant virus diversity and host interactions through global metagenomics.</title>
        <authorList>
            <person name="Schulz F."/>
            <person name="Roux S."/>
            <person name="Paez-Espino D."/>
            <person name="Jungbluth S."/>
            <person name="Walsh D.A."/>
            <person name="Denef V.J."/>
            <person name="McMahon K.D."/>
            <person name="Konstantinidis K.T."/>
            <person name="Eloe-Fadrosh E.A."/>
            <person name="Kyrpides N.C."/>
            <person name="Woyke T."/>
        </authorList>
    </citation>
    <scope>NUCLEOTIDE SEQUENCE</scope>
    <source>
        <strain evidence="1">GVMAG-M-3300023184-101</strain>
    </source>
</reference>
<organism evidence="1">
    <name type="scientific">viral metagenome</name>
    <dbReference type="NCBI Taxonomy" id="1070528"/>
    <lineage>
        <taxon>unclassified sequences</taxon>
        <taxon>metagenomes</taxon>
        <taxon>organismal metagenomes</taxon>
    </lineage>
</organism>
<accession>A0A6C0HFL1</accession>
<sequence>MSLIKFGQDVNSVDYWINYCTFGIDKDYREQPYYSEAQRFWSIKKCDLIETFNFRNKPNVVEFINNITVLQFYEKDDCYTMIGVIKMHYKTPPTYEPEYNYKHFCFIYDPIMLIQKQITLTDYDGFVYDIGMFMKYDYMLDTEDQEAIDKELYDNFTKIMGYKEVEFEDFSTIFNQPFKKGCAKTTGKM</sequence>